<dbReference type="InterPro" id="IPR029058">
    <property type="entry name" value="AB_hydrolase_fold"/>
</dbReference>
<dbReference type="EMBL" id="JANIID010000020">
    <property type="protein sequence ID" value="MCQ8772252.1"/>
    <property type="molecule type" value="Genomic_DNA"/>
</dbReference>
<protein>
    <recommendedName>
        <fullName evidence="2">DUF676 domain-containing protein</fullName>
    </recommendedName>
</protein>
<feature type="domain" description="DUF676" evidence="2">
    <location>
        <begin position="7"/>
        <end position="111"/>
    </location>
</feature>
<organism evidence="3 4">
    <name type="scientific">Streptomyces telluris</name>
    <dbReference type="NCBI Taxonomy" id="2720021"/>
    <lineage>
        <taxon>Bacteria</taxon>
        <taxon>Bacillati</taxon>
        <taxon>Actinomycetota</taxon>
        <taxon>Actinomycetes</taxon>
        <taxon>Kitasatosporales</taxon>
        <taxon>Streptomycetaceae</taxon>
        <taxon>Streptomyces</taxon>
    </lineage>
</organism>
<evidence type="ECO:0000313" key="3">
    <source>
        <dbReference type="EMBL" id="MCQ8772252.1"/>
    </source>
</evidence>
<evidence type="ECO:0000259" key="2">
    <source>
        <dbReference type="Pfam" id="PF05057"/>
    </source>
</evidence>
<reference evidence="3" key="1">
    <citation type="submission" date="2022-06" db="EMBL/GenBank/DDBJ databases">
        <title>WGS of actinobacteria.</title>
        <authorList>
            <person name="Thawai C."/>
        </authorList>
    </citation>
    <scope>NUCLEOTIDE SEQUENCE</scope>
    <source>
        <strain evidence="3">AA8</strain>
    </source>
</reference>
<dbReference type="Pfam" id="PF05057">
    <property type="entry name" value="DUF676"/>
    <property type="match status" value="1"/>
</dbReference>
<dbReference type="PANTHER" id="PTHR37946:SF1">
    <property type="entry name" value="SLL1969 PROTEIN"/>
    <property type="match status" value="1"/>
</dbReference>
<dbReference type="SUPFAM" id="SSF53474">
    <property type="entry name" value="alpha/beta-Hydrolases"/>
    <property type="match status" value="1"/>
</dbReference>
<name>A0A9X2LJY6_9ACTN</name>
<sequence>MKDVAAVFVHGLFSTNDTWKCIDNLIGSDSELSGLTLLKFDYASPKYIFNPLRRVPDFDVLADSLQTFLEVEAKSYGKLAIISHSQGGLIVQRFLARMVSNARGEELARIKRVIMFACPNSGSEIFLLARKSLKVWRHPHERELRPINEPVTSAHKAVINRIIHAQTVASDRCPITIRAYAGDLDKIVTPTSARSVFPDTGVIPGDHFSIIRPDSHTHRTYTTLKDNLIAALVLDSSADPLPTSAMLTSAPIPVQPAPEEQAPTPTSSEELGGPTQPAGDPSQKVEEPPVIVRWNPRTRTVDFIVTPETALIWVKNLGQEGDEGER</sequence>
<keyword evidence="4" id="KW-1185">Reference proteome</keyword>
<feature type="region of interest" description="Disordered" evidence="1">
    <location>
        <begin position="244"/>
        <end position="291"/>
    </location>
</feature>
<gene>
    <name evidence="3" type="ORF">NQU55_21135</name>
</gene>
<dbReference type="RefSeq" id="WP_168090643.1">
    <property type="nucleotide sequence ID" value="NZ_JAATER010000001.1"/>
</dbReference>
<evidence type="ECO:0000313" key="4">
    <source>
        <dbReference type="Proteomes" id="UP001142374"/>
    </source>
</evidence>
<dbReference type="AlphaFoldDB" id="A0A9X2LJY6"/>
<accession>A0A9X2LJY6</accession>
<proteinExistence type="predicted"/>
<dbReference type="PANTHER" id="PTHR37946">
    <property type="entry name" value="SLL1969 PROTEIN"/>
    <property type="match status" value="1"/>
</dbReference>
<dbReference type="InterPro" id="IPR007751">
    <property type="entry name" value="DUF676_lipase-like"/>
</dbReference>
<dbReference type="Proteomes" id="UP001142374">
    <property type="component" value="Unassembled WGS sequence"/>
</dbReference>
<comment type="caution">
    <text evidence="3">The sequence shown here is derived from an EMBL/GenBank/DDBJ whole genome shotgun (WGS) entry which is preliminary data.</text>
</comment>
<evidence type="ECO:0000256" key="1">
    <source>
        <dbReference type="SAM" id="MobiDB-lite"/>
    </source>
</evidence>
<dbReference type="Gene3D" id="3.40.50.1820">
    <property type="entry name" value="alpha/beta hydrolase"/>
    <property type="match status" value="1"/>
</dbReference>